<evidence type="ECO:0000313" key="4">
    <source>
        <dbReference type="Proteomes" id="UP000681075"/>
    </source>
</evidence>
<comment type="caution">
    <text evidence="3">The sequence shown here is derived from an EMBL/GenBank/DDBJ whole genome shotgun (WGS) entry which is preliminary data.</text>
</comment>
<organism evidence="3 4">
    <name type="scientific">Roseiterribacter gracilis</name>
    <dbReference type="NCBI Taxonomy" id="2812848"/>
    <lineage>
        <taxon>Bacteria</taxon>
        <taxon>Pseudomonadati</taxon>
        <taxon>Pseudomonadota</taxon>
        <taxon>Alphaproteobacteria</taxon>
        <taxon>Rhodospirillales</taxon>
        <taxon>Roseiterribacteraceae</taxon>
        <taxon>Roseiterribacter</taxon>
    </lineage>
</organism>
<reference evidence="3" key="1">
    <citation type="submission" date="2021-02" db="EMBL/GenBank/DDBJ databases">
        <title>Genome sequence of Rhodospirillales sp. strain TMPK1 isolated from soil.</title>
        <authorList>
            <person name="Nakai R."/>
            <person name="Kusada H."/>
            <person name="Tamaki H."/>
        </authorList>
    </citation>
    <scope>NUCLEOTIDE SEQUENCE</scope>
    <source>
        <strain evidence="3">TMPK1</strain>
    </source>
</reference>
<protein>
    <submittedName>
        <fullName evidence="3">Uncharacterized protein</fullName>
    </submittedName>
</protein>
<dbReference type="RefSeq" id="WP_420242760.1">
    <property type="nucleotide sequence ID" value="NZ_BOPV01000001.1"/>
</dbReference>
<feature type="signal peptide" evidence="2">
    <location>
        <begin position="1"/>
        <end position="20"/>
    </location>
</feature>
<evidence type="ECO:0000313" key="3">
    <source>
        <dbReference type="EMBL" id="GIL39657.1"/>
    </source>
</evidence>
<evidence type="ECO:0000256" key="1">
    <source>
        <dbReference type="SAM" id="MobiDB-lite"/>
    </source>
</evidence>
<name>A0A8S8XE23_9PROT</name>
<keyword evidence="4" id="KW-1185">Reference proteome</keyword>
<feature type="region of interest" description="Disordered" evidence="1">
    <location>
        <begin position="120"/>
        <end position="139"/>
    </location>
</feature>
<feature type="chain" id="PRO_5035897578" evidence="2">
    <location>
        <begin position="21"/>
        <end position="139"/>
    </location>
</feature>
<proteinExistence type="predicted"/>
<accession>A0A8S8XE23</accession>
<dbReference type="Proteomes" id="UP000681075">
    <property type="component" value="Unassembled WGS sequence"/>
</dbReference>
<gene>
    <name evidence="3" type="ORF">TMPK1_18940</name>
</gene>
<dbReference type="EMBL" id="BOPV01000001">
    <property type="protein sequence ID" value="GIL39657.1"/>
    <property type="molecule type" value="Genomic_DNA"/>
</dbReference>
<dbReference type="AlphaFoldDB" id="A0A8S8XE23"/>
<sequence length="139" mass="15539">MLRNWTIALALALLAGPALGQEAPKVERRQIEIYRIAPGQHEAFLREIAKSDEIKKSVGLKPRELYVHQDGADWDFILIQPAEAPPGKSAELREARKKAGSPTSQRFFLEIRKMIAEHSDTVAEGPTTAGDWLARLDKQ</sequence>
<keyword evidence="2" id="KW-0732">Signal</keyword>
<evidence type="ECO:0000256" key="2">
    <source>
        <dbReference type="SAM" id="SignalP"/>
    </source>
</evidence>